<keyword evidence="4" id="KW-0326">Glycosidase</keyword>
<comment type="catalytic activity">
    <reaction evidence="4">
        <text>Hydrolysis of (1-&gt;4)-beta-linkages between N-acetylmuramic acid and N-acetyl-D-glucosamine residues in a peptidoglycan and between N-acetyl-D-glucosamine residues in chitodextrins.</text>
        <dbReference type="EC" id="3.2.1.17"/>
    </reaction>
</comment>
<dbReference type="GO" id="GO:0016998">
    <property type="term" value="P:cell wall macromolecule catabolic process"/>
    <property type="evidence" value="ECO:0007669"/>
    <property type="project" value="InterPro"/>
</dbReference>
<feature type="domain" description="M23ase beta-sheet core" evidence="5">
    <location>
        <begin position="87"/>
        <end position="199"/>
    </location>
</feature>
<reference evidence="6 7" key="1">
    <citation type="journal article" date="2014" name="Genome Announc.">
        <title>Draft Genome Sequence of Cytophaga fermentans JCM 21142T, a Facultative Anaerobe Isolated from Marine Mud.</title>
        <authorList>
            <person name="Starns D."/>
            <person name="Oshima K."/>
            <person name="Suda W."/>
            <person name="Iino T."/>
            <person name="Yuki M."/>
            <person name="Inoue J."/>
            <person name="Kitamura K."/>
            <person name="Iida T."/>
            <person name="Darby A."/>
            <person name="Hattori M."/>
            <person name="Ohkuma M."/>
        </authorList>
    </citation>
    <scope>NUCLEOTIDE SEQUENCE [LARGE SCALE GENOMIC DNA]</scope>
    <source>
        <strain evidence="6 7">JCM 21142</strain>
    </source>
</reference>
<dbReference type="EMBL" id="BAMD01000118">
    <property type="protein sequence ID" value="GAF05755.1"/>
    <property type="molecule type" value="Genomic_DNA"/>
</dbReference>
<dbReference type="CDD" id="cd12797">
    <property type="entry name" value="M23_peptidase"/>
    <property type="match status" value="1"/>
</dbReference>
<dbReference type="OrthoDB" id="982474at2"/>
<dbReference type="InterPro" id="IPR011055">
    <property type="entry name" value="Dup_hybrid_motif"/>
</dbReference>
<dbReference type="InterPro" id="IPR033907">
    <property type="entry name" value="Endolysin_autolysin"/>
</dbReference>
<gene>
    <name evidence="6" type="ORF">JCM21142_104506</name>
</gene>
<dbReference type="RefSeq" id="WP_027473209.1">
    <property type="nucleotide sequence ID" value="NZ_BAMD01000118.1"/>
</dbReference>
<keyword evidence="7" id="KW-1185">Reference proteome</keyword>
<evidence type="ECO:0000256" key="3">
    <source>
        <dbReference type="ARBA" id="ARBA00023200"/>
    </source>
</evidence>
<dbReference type="Pfam" id="PF00959">
    <property type="entry name" value="Phage_lysozyme"/>
    <property type="match status" value="1"/>
</dbReference>
<dbReference type="InterPro" id="IPR002196">
    <property type="entry name" value="Glyco_hydro_24"/>
</dbReference>
<evidence type="ECO:0000313" key="6">
    <source>
        <dbReference type="EMBL" id="GAF05755.1"/>
    </source>
</evidence>
<dbReference type="InterPro" id="IPR023347">
    <property type="entry name" value="Lysozyme_dom_sf"/>
</dbReference>
<dbReference type="STRING" id="869213.GCA_000517085_03880"/>
<keyword evidence="4" id="KW-0378">Hydrolase</keyword>
<dbReference type="GO" id="GO:0031640">
    <property type="term" value="P:killing of cells of another organism"/>
    <property type="evidence" value="ECO:0007669"/>
    <property type="project" value="UniProtKB-KW"/>
</dbReference>
<evidence type="ECO:0000256" key="2">
    <source>
        <dbReference type="ARBA" id="ARBA00022638"/>
    </source>
</evidence>
<dbReference type="InterPro" id="IPR050570">
    <property type="entry name" value="Cell_wall_metabolism_enzyme"/>
</dbReference>
<dbReference type="CDD" id="cd00737">
    <property type="entry name" value="lyz_endolysin_autolysin"/>
    <property type="match status" value="1"/>
</dbReference>
<dbReference type="InterPro" id="IPR023346">
    <property type="entry name" value="Lysozyme-like_dom_sf"/>
</dbReference>
<dbReference type="AlphaFoldDB" id="W7Y4D4"/>
<keyword evidence="2 4" id="KW-0081">Bacteriolytic enzyme</keyword>
<dbReference type="EC" id="3.2.1.17" evidence="4"/>
<dbReference type="SUPFAM" id="SSF53955">
    <property type="entry name" value="Lysozyme-like"/>
    <property type="match status" value="1"/>
</dbReference>
<protein>
    <recommendedName>
        <fullName evidence="4">Lysozyme</fullName>
        <ecNumber evidence="4">3.2.1.17</ecNumber>
    </recommendedName>
</protein>
<dbReference type="Gene3D" id="2.70.70.10">
    <property type="entry name" value="Glucose Permease (Domain IIA)"/>
    <property type="match status" value="1"/>
</dbReference>
<evidence type="ECO:0000313" key="7">
    <source>
        <dbReference type="Proteomes" id="UP000019402"/>
    </source>
</evidence>
<dbReference type="Pfam" id="PF01551">
    <property type="entry name" value="Peptidase_M23"/>
    <property type="match status" value="1"/>
</dbReference>
<dbReference type="SUPFAM" id="SSF51261">
    <property type="entry name" value="Duplicated hybrid motif"/>
    <property type="match status" value="1"/>
</dbReference>
<dbReference type="GO" id="GO:0042742">
    <property type="term" value="P:defense response to bacterium"/>
    <property type="evidence" value="ECO:0007669"/>
    <property type="project" value="UniProtKB-KW"/>
</dbReference>
<dbReference type="GO" id="GO:0003796">
    <property type="term" value="F:lysozyme activity"/>
    <property type="evidence" value="ECO:0007669"/>
    <property type="project" value="UniProtKB-EC"/>
</dbReference>
<comment type="similarity">
    <text evidence="4">Belongs to the glycosyl hydrolase 24 family.</text>
</comment>
<dbReference type="GO" id="GO:0009253">
    <property type="term" value="P:peptidoglycan catabolic process"/>
    <property type="evidence" value="ECO:0007669"/>
    <property type="project" value="InterPro"/>
</dbReference>
<dbReference type="Gene3D" id="1.10.530.40">
    <property type="match status" value="1"/>
</dbReference>
<dbReference type="PANTHER" id="PTHR21666:SF270">
    <property type="entry name" value="MUREIN HYDROLASE ACTIVATOR ENVC"/>
    <property type="match status" value="1"/>
</dbReference>
<dbReference type="GO" id="GO:0004222">
    <property type="term" value="F:metalloendopeptidase activity"/>
    <property type="evidence" value="ECO:0007669"/>
    <property type="project" value="TreeGrafter"/>
</dbReference>
<accession>W7Y4D4</accession>
<organism evidence="6 7">
    <name type="scientific">Saccharicrinis fermentans DSM 9555 = JCM 21142</name>
    <dbReference type="NCBI Taxonomy" id="869213"/>
    <lineage>
        <taxon>Bacteria</taxon>
        <taxon>Pseudomonadati</taxon>
        <taxon>Bacteroidota</taxon>
        <taxon>Bacteroidia</taxon>
        <taxon>Marinilabiliales</taxon>
        <taxon>Marinilabiliaceae</taxon>
        <taxon>Saccharicrinis</taxon>
    </lineage>
</organism>
<keyword evidence="3" id="KW-1035">Host cytoplasm</keyword>
<comment type="caution">
    <text evidence="6">The sequence shown here is derived from an EMBL/GenBank/DDBJ whole genome shotgun (WGS) entry which is preliminary data.</text>
</comment>
<dbReference type="InterPro" id="IPR016047">
    <property type="entry name" value="M23ase_b-sheet_dom"/>
</dbReference>
<proteinExistence type="inferred from homology"/>
<evidence type="ECO:0000256" key="4">
    <source>
        <dbReference type="RuleBase" id="RU003788"/>
    </source>
</evidence>
<dbReference type="eggNOG" id="COG0739">
    <property type="taxonomic scope" value="Bacteria"/>
</dbReference>
<sequence length="432" mass="48527">MTSEDESEQEIPLSPFPIANPVVYHFHPVAFVKQMMRLGTNYDVIFPLDIKPQNDKNNSTYNGKEWYASAESNGTTFGASRDKGARKHAGRDLYASWGTPIRAMADGEVIEMTRNWFNNVGVISIAHKTTSGRKFICRYGEVDGSSIAFKKGQKVMQGDFIARIGFLKYPGKNKDMPPIQSPRGLRTNMLHFEFYSNGETHADIGVNLSSNIYRRKRTDLTDPLEILKEAYENSFEKAQPEKPNRVDIQNLRTSDKGIEFIKLFEGTHKSGGKHVVYDDHPKKEKAKATIGYGHLVSNTHKDGVTYLNNNELKNGISKTEYNNGIDENRADELLRQDLVTAENGVKRHIKVPLSQNEFDALVSLSFNSGADRLGQKKGGGDTQIKTLINKGEYYNGIDEIADITNGNTAGLVKRRQAEMTIFKSNYYAIKIP</sequence>
<dbReference type="Proteomes" id="UP000019402">
    <property type="component" value="Unassembled WGS sequence"/>
</dbReference>
<evidence type="ECO:0000256" key="1">
    <source>
        <dbReference type="ARBA" id="ARBA00022529"/>
    </source>
</evidence>
<name>W7Y4D4_9BACT</name>
<keyword evidence="1 4" id="KW-0929">Antimicrobial</keyword>
<evidence type="ECO:0000259" key="5">
    <source>
        <dbReference type="Pfam" id="PF01551"/>
    </source>
</evidence>
<dbReference type="PANTHER" id="PTHR21666">
    <property type="entry name" value="PEPTIDASE-RELATED"/>
    <property type="match status" value="1"/>
</dbReference>
<dbReference type="eggNOG" id="COG3772">
    <property type="taxonomic scope" value="Bacteria"/>
</dbReference>